<dbReference type="SUPFAM" id="SSF52821">
    <property type="entry name" value="Rhodanese/Cell cycle control phosphatase"/>
    <property type="match status" value="2"/>
</dbReference>
<dbReference type="InterPro" id="IPR036873">
    <property type="entry name" value="Rhodanese-like_dom_sf"/>
</dbReference>
<dbReference type="Gene3D" id="3.40.250.10">
    <property type="entry name" value="Rhodanese-like domain"/>
    <property type="match status" value="2"/>
</dbReference>
<comment type="caution">
    <text evidence="4">The sequence shown here is derived from an EMBL/GenBank/DDBJ whole genome shotgun (WGS) entry which is preliminary data.</text>
</comment>
<dbReference type="SMART" id="SM00450">
    <property type="entry name" value="RHOD"/>
    <property type="match status" value="2"/>
</dbReference>
<dbReference type="PANTHER" id="PTHR11364">
    <property type="entry name" value="THIOSULFATE SULFERTANSFERASE"/>
    <property type="match status" value="1"/>
</dbReference>
<dbReference type="Proteomes" id="UP000075517">
    <property type="component" value="Unassembled WGS sequence"/>
</dbReference>
<dbReference type="GO" id="GO:0004792">
    <property type="term" value="F:thiosulfate-cyanide sulfurtransferase activity"/>
    <property type="evidence" value="ECO:0007669"/>
    <property type="project" value="UniProtKB-EC"/>
</dbReference>
<dbReference type="PANTHER" id="PTHR11364:SF27">
    <property type="entry name" value="SULFURTRANSFERASE"/>
    <property type="match status" value="1"/>
</dbReference>
<protein>
    <submittedName>
        <fullName evidence="4">Thiosulfate sulfurtransferase, rhodanese</fullName>
        <ecNumber evidence="4">2.8.1.1</ecNumber>
    </submittedName>
</protein>
<evidence type="ECO:0000256" key="1">
    <source>
        <dbReference type="ARBA" id="ARBA00022679"/>
    </source>
</evidence>
<dbReference type="CDD" id="cd01449">
    <property type="entry name" value="TST_Repeat_2"/>
    <property type="match status" value="1"/>
</dbReference>
<dbReference type="AlphaFoldDB" id="A0A150NFG1"/>
<dbReference type="InterPro" id="IPR045078">
    <property type="entry name" value="TST/MPST-like"/>
</dbReference>
<evidence type="ECO:0000313" key="4">
    <source>
        <dbReference type="EMBL" id="KYD35428.1"/>
    </source>
</evidence>
<name>A0A150NFG1_GEOSE</name>
<accession>A0A150NFG1</accession>
<dbReference type="EC" id="2.8.1.1" evidence="4"/>
<feature type="domain" description="Rhodanese" evidence="3">
    <location>
        <begin position="173"/>
        <end position="283"/>
    </location>
</feature>
<evidence type="ECO:0000313" key="5">
    <source>
        <dbReference type="Proteomes" id="UP000075517"/>
    </source>
</evidence>
<dbReference type="InterPro" id="IPR001763">
    <property type="entry name" value="Rhodanese-like_dom"/>
</dbReference>
<dbReference type="EMBL" id="LQYY01000001">
    <property type="protein sequence ID" value="KYD35428.1"/>
    <property type="molecule type" value="Genomic_DNA"/>
</dbReference>
<keyword evidence="2" id="KW-0677">Repeat</keyword>
<evidence type="ECO:0000259" key="3">
    <source>
        <dbReference type="PROSITE" id="PS50206"/>
    </source>
</evidence>
<feature type="domain" description="Rhodanese" evidence="3">
    <location>
        <begin position="24"/>
        <end position="143"/>
    </location>
</feature>
<dbReference type="FunFam" id="3.40.250.10:FF:000035">
    <property type="entry name" value="Thiosulfate sulfurtransferase"/>
    <property type="match status" value="1"/>
</dbReference>
<organism evidence="4 5">
    <name type="scientific">Geobacillus stearothermophilus</name>
    <name type="common">Bacillus stearothermophilus</name>
    <dbReference type="NCBI Taxonomy" id="1422"/>
    <lineage>
        <taxon>Bacteria</taxon>
        <taxon>Bacillati</taxon>
        <taxon>Bacillota</taxon>
        <taxon>Bacilli</taxon>
        <taxon>Bacillales</taxon>
        <taxon>Anoxybacillaceae</taxon>
        <taxon>Geobacillus</taxon>
    </lineage>
</organism>
<evidence type="ECO:0000256" key="2">
    <source>
        <dbReference type="ARBA" id="ARBA00022737"/>
    </source>
</evidence>
<keyword evidence="1 4" id="KW-0808">Transferase</keyword>
<sequence length="291" mass="32498">MKTKEGGETMASLVSYEWLLAHLSDETIRIVDCRFWLGDPAKGASLYREDHIPGAVYMDLERDLSGPVGEHGGRHPLPSAAQAADVFSRAGIDDTTTVIAYDDQNGAMAARCWWLLRYFGHARAYVLDGNYSEWERKGNPVTCAISAVPPRRFQPRPDRSWLATVEDVRAAVRDRAAMLIDSREWKRYAGLEEPIDRRAGRIPGAVHRFWKDGVTEGGYWKSAVEQAARFADFDRGQPLIVYCGSGVTACPNVLALHEAGYHNVRLYVGSFSDWISYPDHPVETDHPSSDA</sequence>
<reference evidence="4 5" key="1">
    <citation type="submission" date="2016-01" db="EMBL/GenBank/DDBJ databases">
        <title>Draft Genome Sequences of Seven Thermophilic Sporeformers Isolated from Foods.</title>
        <authorList>
            <person name="Berendsen E.M."/>
            <person name="Wells-Bennik M.H."/>
            <person name="Krawcyk A.O."/>
            <person name="De Jong A."/>
            <person name="Holsappel S."/>
            <person name="Eijlander R.T."/>
            <person name="Kuipers O.P."/>
        </authorList>
    </citation>
    <scope>NUCLEOTIDE SEQUENCE [LARGE SCALE GENOMIC DNA]</scope>
    <source>
        <strain evidence="4 5">B4114</strain>
    </source>
</reference>
<gene>
    <name evidence="4" type="ORF">B4114_1379</name>
</gene>
<dbReference type="Pfam" id="PF00581">
    <property type="entry name" value="Rhodanese"/>
    <property type="match status" value="2"/>
</dbReference>
<dbReference type="PROSITE" id="PS50206">
    <property type="entry name" value="RHODANESE_3"/>
    <property type="match status" value="2"/>
</dbReference>
<proteinExistence type="predicted"/>
<dbReference type="PATRIC" id="fig|1422.17.peg.42"/>
<dbReference type="CDD" id="cd01448">
    <property type="entry name" value="TST_Repeat_1"/>
    <property type="match status" value="1"/>
</dbReference>